<sequence length="161" mass="17501">MNALEQDLRARARQDEVASRLTTIPGIGAICATAMEALAPSAAAFPRAVILRRGSGLRQNRTRPEARSVGKDIENGQRYLRRLLIIGGTTVVRWARRRGAPAGTWLARMILTKPPKLIAVALANKLARIAWALMARGASTKIRPLALPDAAARSRETSGMW</sequence>
<dbReference type="PANTHER" id="PTHR33055">
    <property type="entry name" value="TRANSPOSASE FOR INSERTION SEQUENCE ELEMENT IS1111A"/>
    <property type="match status" value="1"/>
</dbReference>
<protein>
    <submittedName>
        <fullName evidence="2">Transposase</fullName>
    </submittedName>
</protein>
<dbReference type="PANTHER" id="PTHR33055:SF3">
    <property type="entry name" value="PUTATIVE TRANSPOSASE FOR IS117-RELATED"/>
    <property type="match status" value="1"/>
</dbReference>
<name>A0A6A7ZJ12_RHIML</name>
<evidence type="ECO:0000313" key="2">
    <source>
        <dbReference type="EMBL" id="MQW02894.1"/>
    </source>
</evidence>
<feature type="domain" description="Transposase IS116/IS110/IS902 C-terminal" evidence="1">
    <location>
        <begin position="19"/>
        <end position="95"/>
    </location>
</feature>
<accession>A0A6A7ZJ12</accession>
<organism evidence="2">
    <name type="scientific">Rhizobium meliloti</name>
    <name type="common">Ensifer meliloti</name>
    <name type="synonym">Sinorhizobium meliloti</name>
    <dbReference type="NCBI Taxonomy" id="382"/>
    <lineage>
        <taxon>Bacteria</taxon>
        <taxon>Pseudomonadati</taxon>
        <taxon>Pseudomonadota</taxon>
        <taxon>Alphaproteobacteria</taxon>
        <taxon>Hyphomicrobiales</taxon>
        <taxon>Rhizobiaceae</taxon>
        <taxon>Sinorhizobium/Ensifer group</taxon>
        <taxon>Sinorhizobium</taxon>
    </lineage>
</organism>
<comment type="caution">
    <text evidence="2">The sequence shown here is derived from an EMBL/GenBank/DDBJ whole genome shotgun (WGS) entry which is preliminary data.</text>
</comment>
<reference evidence="2" key="1">
    <citation type="journal article" date="2013" name="Genome Biol.">
        <title>Comparative genomics of the core and accessory genomes of 48 Sinorhizobium strains comprising five genospecies.</title>
        <authorList>
            <person name="Sugawara M."/>
            <person name="Epstein B."/>
            <person name="Badgley B.D."/>
            <person name="Unno T."/>
            <person name="Xu L."/>
            <person name="Reese J."/>
            <person name="Gyaneshwar P."/>
            <person name="Denny R."/>
            <person name="Mudge J."/>
            <person name="Bharti A.K."/>
            <person name="Farmer A.D."/>
            <person name="May G.D."/>
            <person name="Woodward J.E."/>
            <person name="Medigue C."/>
            <person name="Vallenet D."/>
            <person name="Lajus A."/>
            <person name="Rouy Z."/>
            <person name="Martinez-Vaz B."/>
            <person name="Tiffin P."/>
            <person name="Young N.D."/>
            <person name="Sadowsky M.J."/>
        </authorList>
    </citation>
    <scope>NUCLEOTIDE SEQUENCE</scope>
    <source>
        <strain evidence="2">M30</strain>
    </source>
</reference>
<evidence type="ECO:0000259" key="1">
    <source>
        <dbReference type="Pfam" id="PF02371"/>
    </source>
</evidence>
<dbReference type="GO" id="GO:0004803">
    <property type="term" value="F:transposase activity"/>
    <property type="evidence" value="ECO:0007669"/>
    <property type="project" value="InterPro"/>
</dbReference>
<dbReference type="GO" id="GO:0006313">
    <property type="term" value="P:DNA transposition"/>
    <property type="evidence" value="ECO:0007669"/>
    <property type="project" value="InterPro"/>
</dbReference>
<dbReference type="GO" id="GO:0003677">
    <property type="term" value="F:DNA binding"/>
    <property type="evidence" value="ECO:0007669"/>
    <property type="project" value="InterPro"/>
</dbReference>
<dbReference type="EMBL" id="WISP01000030">
    <property type="protein sequence ID" value="MQW02894.1"/>
    <property type="molecule type" value="Genomic_DNA"/>
</dbReference>
<gene>
    <name evidence="2" type="ORF">GHK45_03375</name>
</gene>
<proteinExistence type="predicted"/>
<dbReference type="AlphaFoldDB" id="A0A6A7ZJ12"/>
<dbReference type="InterPro" id="IPR003346">
    <property type="entry name" value="Transposase_20"/>
</dbReference>
<dbReference type="Pfam" id="PF02371">
    <property type="entry name" value="Transposase_20"/>
    <property type="match status" value="1"/>
</dbReference>
<dbReference type="InterPro" id="IPR047650">
    <property type="entry name" value="Transpos_IS110"/>
</dbReference>